<dbReference type="InterPro" id="IPR027843">
    <property type="entry name" value="DUF4440"/>
</dbReference>
<feature type="domain" description="DUF4440" evidence="1">
    <location>
        <begin position="20"/>
        <end position="114"/>
    </location>
</feature>
<accession>A0ABX4BY96</accession>
<dbReference type="EMBL" id="MUGX01000035">
    <property type="protein sequence ID" value="OXA84160.1"/>
    <property type="molecule type" value="Genomic_DNA"/>
</dbReference>
<dbReference type="RefSeq" id="WP_052480166.1">
    <property type="nucleotide sequence ID" value="NZ_JPRK01000011.1"/>
</dbReference>
<dbReference type="Pfam" id="PF14534">
    <property type="entry name" value="DUF4440"/>
    <property type="match status" value="1"/>
</dbReference>
<dbReference type="SUPFAM" id="SSF54427">
    <property type="entry name" value="NTF2-like"/>
    <property type="match status" value="1"/>
</dbReference>
<protein>
    <recommendedName>
        <fullName evidence="1">DUF4440 domain-containing protein</fullName>
    </recommendedName>
</protein>
<comment type="caution">
    <text evidence="2">The sequence shown here is derived from an EMBL/GenBank/DDBJ whole genome shotgun (WGS) entry which is preliminary data.</text>
</comment>
<evidence type="ECO:0000259" key="1">
    <source>
        <dbReference type="Pfam" id="PF14534"/>
    </source>
</evidence>
<name>A0ABX4BY96_9FLAO</name>
<keyword evidence="3" id="KW-1185">Reference proteome</keyword>
<dbReference type="Proteomes" id="UP000198302">
    <property type="component" value="Unassembled WGS sequence"/>
</dbReference>
<organism evidence="2 3">
    <name type="scientific">Flavobacterium hibernum</name>
    <dbReference type="NCBI Taxonomy" id="37752"/>
    <lineage>
        <taxon>Bacteria</taxon>
        <taxon>Pseudomonadati</taxon>
        <taxon>Bacteroidota</taxon>
        <taxon>Flavobacteriia</taxon>
        <taxon>Flavobacteriales</taxon>
        <taxon>Flavobacteriaceae</taxon>
        <taxon>Flavobacterium</taxon>
    </lineage>
</organism>
<dbReference type="InterPro" id="IPR032710">
    <property type="entry name" value="NTF2-like_dom_sf"/>
</dbReference>
<reference evidence="2 3" key="1">
    <citation type="submission" date="2016-11" db="EMBL/GenBank/DDBJ databases">
        <title>Whole genomes of Flavobacteriaceae.</title>
        <authorList>
            <person name="Stine C."/>
            <person name="Li C."/>
            <person name="Tadesse D."/>
        </authorList>
    </citation>
    <scope>NUCLEOTIDE SEQUENCE [LARGE SCALE GENOMIC DNA]</scope>
    <source>
        <strain evidence="2 3">ATCC 51468</strain>
    </source>
</reference>
<proteinExistence type="predicted"/>
<evidence type="ECO:0000313" key="3">
    <source>
        <dbReference type="Proteomes" id="UP000198302"/>
    </source>
</evidence>
<evidence type="ECO:0000313" key="2">
    <source>
        <dbReference type="EMBL" id="OXA84160.1"/>
    </source>
</evidence>
<dbReference type="Gene3D" id="3.10.450.50">
    <property type="match status" value="1"/>
</dbReference>
<sequence>MEDTINTSKEILNLSLDKFKWKTSGQIDRVQELFDDDLVFIHITGHITTKKEWINQLKSGSFVYNKIELKEHSAKVYGDTAVLVGKALFTVNGVSKYNLVYTEVYTKKNNQWKLVNLHTTSGY</sequence>
<gene>
    <name evidence="2" type="ORF">B0A73_20935</name>
</gene>